<gene>
    <name evidence="2" type="ORF">L227DRAFT_404742</name>
</gene>
<reference evidence="2" key="1">
    <citation type="journal article" date="2018" name="Genome Biol. Evol.">
        <title>Genomics and development of Lentinus tigrinus, a white-rot wood-decaying mushroom with dimorphic fruiting bodies.</title>
        <authorList>
            <person name="Wu B."/>
            <person name="Xu Z."/>
            <person name="Knudson A."/>
            <person name="Carlson A."/>
            <person name="Chen N."/>
            <person name="Kovaka S."/>
            <person name="LaButti K."/>
            <person name="Lipzen A."/>
            <person name="Pennachio C."/>
            <person name="Riley R."/>
            <person name="Schakwitz W."/>
            <person name="Umezawa K."/>
            <person name="Ohm R.A."/>
            <person name="Grigoriev I.V."/>
            <person name="Nagy L.G."/>
            <person name="Gibbons J."/>
            <person name="Hibbett D."/>
        </authorList>
    </citation>
    <scope>NUCLEOTIDE SEQUENCE [LARGE SCALE GENOMIC DNA]</scope>
    <source>
        <strain evidence="2">ALCF2SS1-6</strain>
    </source>
</reference>
<feature type="region of interest" description="Disordered" evidence="1">
    <location>
        <begin position="43"/>
        <end position="65"/>
    </location>
</feature>
<feature type="compositionally biased region" description="Polar residues" evidence="1">
    <location>
        <begin position="43"/>
        <end position="52"/>
    </location>
</feature>
<dbReference type="AlphaFoldDB" id="A0A5C2RPV9"/>
<accession>A0A5C2RPV9</accession>
<proteinExistence type="predicted"/>
<dbReference type="EMBL" id="ML122327">
    <property type="protein sequence ID" value="RPD53190.1"/>
    <property type="molecule type" value="Genomic_DNA"/>
</dbReference>
<protein>
    <submittedName>
        <fullName evidence="2">Uncharacterized protein</fullName>
    </submittedName>
</protein>
<organism evidence="2 3">
    <name type="scientific">Lentinus tigrinus ALCF2SS1-6</name>
    <dbReference type="NCBI Taxonomy" id="1328759"/>
    <lineage>
        <taxon>Eukaryota</taxon>
        <taxon>Fungi</taxon>
        <taxon>Dikarya</taxon>
        <taxon>Basidiomycota</taxon>
        <taxon>Agaricomycotina</taxon>
        <taxon>Agaricomycetes</taxon>
        <taxon>Polyporales</taxon>
        <taxon>Polyporaceae</taxon>
        <taxon>Lentinus</taxon>
    </lineage>
</organism>
<keyword evidence="3" id="KW-1185">Reference proteome</keyword>
<evidence type="ECO:0000313" key="3">
    <source>
        <dbReference type="Proteomes" id="UP000313359"/>
    </source>
</evidence>
<dbReference type="Proteomes" id="UP000313359">
    <property type="component" value="Unassembled WGS sequence"/>
</dbReference>
<feature type="compositionally biased region" description="Basic and acidic residues" evidence="1">
    <location>
        <begin position="56"/>
        <end position="65"/>
    </location>
</feature>
<name>A0A5C2RPV9_9APHY</name>
<evidence type="ECO:0000256" key="1">
    <source>
        <dbReference type="SAM" id="MobiDB-lite"/>
    </source>
</evidence>
<sequence>MSHAQSIWRACKCPRAALIVDSHHRPASTYAKAHSPLRATQIQIETPQSHSRSPPKRSDDMHGDLPEYQDRKYEVLVLAPNLLSASAAARMDDDASLAASIASCVPGLANSWRESGRAGTFGASSSRRLGSTGRGMWAPGSCAVLSSVAASPGGGIVGIDAFRVGGSLDGDEGVGGGK</sequence>
<evidence type="ECO:0000313" key="2">
    <source>
        <dbReference type="EMBL" id="RPD53190.1"/>
    </source>
</evidence>